<dbReference type="PANTHER" id="PTHR12486:SF4">
    <property type="entry name" value="APRATAXIN"/>
    <property type="match status" value="1"/>
</dbReference>
<evidence type="ECO:0000313" key="11">
    <source>
        <dbReference type="EMBL" id="CAH0547720.1"/>
    </source>
</evidence>
<sequence>MPKRSSKDVPGQGNAKKPKPSGHWAMGLLNTMKDPKYIVKTDDLVTVIKDVYPKAKFHFLVIPKEDISNLKAVTSKHLDLLKHMEKVGGEIAGENKGSNFKIGYHAEPSMIRLHLHVISDDMDSVCLKNKKHWNSFTTDFFVKSEEVIKSLEDNGKVVLPSKEECKKFMETPLKCHKCSVIPKNMPDLKKHILTHLEK</sequence>
<dbReference type="Pfam" id="PF11969">
    <property type="entry name" value="DcpS_C"/>
    <property type="match status" value="1"/>
</dbReference>
<evidence type="ECO:0000256" key="5">
    <source>
        <dbReference type="ARBA" id="ARBA00023125"/>
    </source>
</evidence>
<keyword evidence="2" id="KW-0479">Metal-binding</keyword>
<dbReference type="GO" id="GO:0046872">
    <property type="term" value="F:metal ion binding"/>
    <property type="evidence" value="ECO:0007669"/>
    <property type="project" value="UniProtKB-KW"/>
</dbReference>
<dbReference type="AlphaFoldDB" id="A0A9P0AQ70"/>
<keyword evidence="3" id="KW-0227">DNA damage</keyword>
<keyword evidence="4" id="KW-0862">Zinc</keyword>
<evidence type="ECO:0000256" key="1">
    <source>
        <dbReference type="ARBA" id="ARBA00004123"/>
    </source>
</evidence>
<proteinExistence type="predicted"/>
<dbReference type="Pfam" id="PF16278">
    <property type="entry name" value="zf-C2HE"/>
    <property type="match status" value="1"/>
</dbReference>
<dbReference type="PANTHER" id="PTHR12486">
    <property type="entry name" value="APRATAXIN-RELATED"/>
    <property type="match status" value="1"/>
</dbReference>
<dbReference type="GO" id="GO:0003697">
    <property type="term" value="F:single-stranded DNA binding"/>
    <property type="evidence" value="ECO:0007669"/>
    <property type="project" value="TreeGrafter"/>
</dbReference>
<gene>
    <name evidence="11" type="ORF">MELIAE_LOCUS1649</name>
</gene>
<dbReference type="GO" id="GO:0005634">
    <property type="term" value="C:nucleus"/>
    <property type="evidence" value="ECO:0007669"/>
    <property type="project" value="UniProtKB-SubCell"/>
</dbReference>
<comment type="subcellular location">
    <subcellularLocation>
        <location evidence="1">Nucleus</location>
    </subcellularLocation>
</comment>
<dbReference type="GO" id="GO:0033699">
    <property type="term" value="F:DNA 5'-adenosine monophosphate hydrolase activity"/>
    <property type="evidence" value="ECO:0007669"/>
    <property type="project" value="TreeGrafter"/>
</dbReference>
<feature type="region of interest" description="Disordered" evidence="9">
    <location>
        <begin position="1"/>
        <end position="25"/>
    </location>
</feature>
<reference evidence="11" key="1">
    <citation type="submission" date="2021-12" db="EMBL/GenBank/DDBJ databases">
        <authorList>
            <person name="King R."/>
        </authorList>
    </citation>
    <scope>NUCLEOTIDE SEQUENCE</scope>
</reference>
<dbReference type="Proteomes" id="UP001154078">
    <property type="component" value="Chromosome 1"/>
</dbReference>
<keyword evidence="7" id="KW-0539">Nucleus</keyword>
<name>A0A9P0AQ70_BRAAE</name>
<evidence type="ECO:0000256" key="9">
    <source>
        <dbReference type="SAM" id="MobiDB-lite"/>
    </source>
</evidence>
<feature type="domain" description="HIT" evidence="10">
    <location>
        <begin position="25"/>
        <end position="127"/>
    </location>
</feature>
<dbReference type="OrthoDB" id="3512845at2759"/>
<comment type="caution">
    <text evidence="8">Lacks conserved residue(s) required for the propagation of feature annotation.</text>
</comment>
<accession>A0A9P0AQ70</accession>
<dbReference type="GO" id="GO:0030983">
    <property type="term" value="F:mismatched DNA binding"/>
    <property type="evidence" value="ECO:0007669"/>
    <property type="project" value="TreeGrafter"/>
</dbReference>
<organism evidence="11 12">
    <name type="scientific">Brassicogethes aeneus</name>
    <name type="common">Rape pollen beetle</name>
    <name type="synonym">Meligethes aeneus</name>
    <dbReference type="NCBI Taxonomy" id="1431903"/>
    <lineage>
        <taxon>Eukaryota</taxon>
        <taxon>Metazoa</taxon>
        <taxon>Ecdysozoa</taxon>
        <taxon>Arthropoda</taxon>
        <taxon>Hexapoda</taxon>
        <taxon>Insecta</taxon>
        <taxon>Pterygota</taxon>
        <taxon>Neoptera</taxon>
        <taxon>Endopterygota</taxon>
        <taxon>Coleoptera</taxon>
        <taxon>Polyphaga</taxon>
        <taxon>Cucujiformia</taxon>
        <taxon>Nitidulidae</taxon>
        <taxon>Meligethinae</taxon>
        <taxon>Brassicogethes</taxon>
    </lineage>
</organism>
<dbReference type="GO" id="GO:0003725">
    <property type="term" value="F:double-stranded RNA binding"/>
    <property type="evidence" value="ECO:0007669"/>
    <property type="project" value="TreeGrafter"/>
</dbReference>
<keyword evidence="5" id="KW-0238">DNA-binding</keyword>
<dbReference type="InterPro" id="IPR011146">
    <property type="entry name" value="HIT-like"/>
</dbReference>
<evidence type="ECO:0000256" key="7">
    <source>
        <dbReference type="ARBA" id="ARBA00023242"/>
    </source>
</evidence>
<evidence type="ECO:0000256" key="4">
    <source>
        <dbReference type="ARBA" id="ARBA00022833"/>
    </source>
</evidence>
<dbReference type="EMBL" id="OV121132">
    <property type="protein sequence ID" value="CAH0547720.1"/>
    <property type="molecule type" value="Genomic_DNA"/>
</dbReference>
<dbReference type="InterPro" id="IPR032566">
    <property type="entry name" value="Znf-C2HE"/>
</dbReference>
<keyword evidence="6" id="KW-0234">DNA repair</keyword>
<protein>
    <recommendedName>
        <fullName evidence="10">HIT domain-containing protein</fullName>
    </recommendedName>
</protein>
<evidence type="ECO:0000256" key="8">
    <source>
        <dbReference type="PROSITE-ProRule" id="PRU00464"/>
    </source>
</evidence>
<dbReference type="GO" id="GO:0000012">
    <property type="term" value="P:single strand break repair"/>
    <property type="evidence" value="ECO:0007669"/>
    <property type="project" value="TreeGrafter"/>
</dbReference>
<dbReference type="Gene3D" id="3.30.428.10">
    <property type="entry name" value="HIT-like"/>
    <property type="match status" value="1"/>
</dbReference>
<evidence type="ECO:0000313" key="12">
    <source>
        <dbReference type="Proteomes" id="UP001154078"/>
    </source>
</evidence>
<evidence type="ECO:0000256" key="2">
    <source>
        <dbReference type="ARBA" id="ARBA00022723"/>
    </source>
</evidence>
<dbReference type="GO" id="GO:1990165">
    <property type="term" value="F:single-strand break-containing DNA binding"/>
    <property type="evidence" value="ECO:0007669"/>
    <property type="project" value="TreeGrafter"/>
</dbReference>
<evidence type="ECO:0000256" key="3">
    <source>
        <dbReference type="ARBA" id="ARBA00022763"/>
    </source>
</evidence>
<dbReference type="InterPro" id="IPR036265">
    <property type="entry name" value="HIT-like_sf"/>
</dbReference>
<dbReference type="FunFam" id="3.30.428.10:FF:000004">
    <property type="entry name" value="aprataxin isoform X2"/>
    <property type="match status" value="1"/>
</dbReference>
<dbReference type="SUPFAM" id="SSF54197">
    <property type="entry name" value="HIT-like"/>
    <property type="match status" value="1"/>
</dbReference>
<keyword evidence="12" id="KW-1185">Reference proteome</keyword>
<evidence type="ECO:0000259" key="10">
    <source>
        <dbReference type="PROSITE" id="PS51084"/>
    </source>
</evidence>
<dbReference type="PROSITE" id="PS51084">
    <property type="entry name" value="HIT_2"/>
    <property type="match status" value="1"/>
</dbReference>
<evidence type="ECO:0000256" key="6">
    <source>
        <dbReference type="ARBA" id="ARBA00023204"/>
    </source>
</evidence>